<evidence type="ECO:0000256" key="3">
    <source>
        <dbReference type="ARBA" id="ARBA00023136"/>
    </source>
</evidence>
<keyword evidence="3" id="KW-0472">Membrane</keyword>
<protein>
    <submittedName>
        <fullName evidence="4">Uncharacterized protein</fullName>
    </submittedName>
</protein>
<evidence type="ECO:0000313" key="4">
    <source>
        <dbReference type="EMBL" id="CAI9783905.1"/>
    </source>
</evidence>
<dbReference type="PANTHER" id="PTHR47985:SF92">
    <property type="entry name" value="SERINE_THREONINE-PROTEIN KINASE PBL23-RELATED"/>
    <property type="match status" value="1"/>
</dbReference>
<dbReference type="EMBL" id="OU503055">
    <property type="protein sequence ID" value="CAI9783905.1"/>
    <property type="molecule type" value="Genomic_DNA"/>
</dbReference>
<evidence type="ECO:0000313" key="5">
    <source>
        <dbReference type="Proteomes" id="UP000834106"/>
    </source>
</evidence>
<dbReference type="PANTHER" id="PTHR47985">
    <property type="entry name" value="OS07G0668900 PROTEIN"/>
    <property type="match status" value="1"/>
</dbReference>
<evidence type="ECO:0000256" key="1">
    <source>
        <dbReference type="ARBA" id="ARBA00004370"/>
    </source>
</evidence>
<keyword evidence="5" id="KW-1185">Reference proteome</keyword>
<keyword evidence="2" id="KW-0723">Serine/threonine-protein kinase</keyword>
<dbReference type="Gene3D" id="3.30.200.20">
    <property type="entry name" value="Phosphorylase Kinase, domain 1"/>
    <property type="match status" value="1"/>
</dbReference>
<dbReference type="GO" id="GO:0004674">
    <property type="term" value="F:protein serine/threonine kinase activity"/>
    <property type="evidence" value="ECO:0007669"/>
    <property type="project" value="UniProtKB-KW"/>
</dbReference>
<sequence length="122" mass="13694">MRRNHPLKSSKSSVNVMKTTDNYDDAEALSTMARTGTKQRLIAEDILRHGSVRVAGEVFTFRELASATENFNPELLIGEGGFGRVYKGYLKNTNQVVFLSRLWLLSNLTGMEYKPRLPSEPG</sequence>
<organism evidence="4 5">
    <name type="scientific">Fraxinus pennsylvanica</name>
    <dbReference type="NCBI Taxonomy" id="56036"/>
    <lineage>
        <taxon>Eukaryota</taxon>
        <taxon>Viridiplantae</taxon>
        <taxon>Streptophyta</taxon>
        <taxon>Embryophyta</taxon>
        <taxon>Tracheophyta</taxon>
        <taxon>Spermatophyta</taxon>
        <taxon>Magnoliopsida</taxon>
        <taxon>eudicotyledons</taxon>
        <taxon>Gunneridae</taxon>
        <taxon>Pentapetalae</taxon>
        <taxon>asterids</taxon>
        <taxon>lamiids</taxon>
        <taxon>Lamiales</taxon>
        <taxon>Oleaceae</taxon>
        <taxon>Oleeae</taxon>
        <taxon>Fraxinus</taxon>
    </lineage>
</organism>
<name>A0AAD2A982_9LAMI</name>
<reference evidence="4" key="1">
    <citation type="submission" date="2023-05" db="EMBL/GenBank/DDBJ databases">
        <authorList>
            <person name="Huff M."/>
        </authorList>
    </citation>
    <scope>NUCLEOTIDE SEQUENCE</scope>
</reference>
<dbReference type="AlphaFoldDB" id="A0AAD2A982"/>
<evidence type="ECO:0000256" key="2">
    <source>
        <dbReference type="ARBA" id="ARBA00022527"/>
    </source>
</evidence>
<dbReference type="Proteomes" id="UP000834106">
    <property type="component" value="Chromosome 20"/>
</dbReference>
<comment type="subcellular location">
    <subcellularLocation>
        <location evidence="1">Membrane</location>
    </subcellularLocation>
</comment>
<proteinExistence type="predicted"/>
<dbReference type="SUPFAM" id="SSF56112">
    <property type="entry name" value="Protein kinase-like (PK-like)"/>
    <property type="match status" value="1"/>
</dbReference>
<gene>
    <name evidence="4" type="ORF">FPE_LOCUS31335</name>
</gene>
<accession>A0AAD2A982</accession>
<keyword evidence="2" id="KW-0808">Transferase</keyword>
<dbReference type="GO" id="GO:0016020">
    <property type="term" value="C:membrane"/>
    <property type="evidence" value="ECO:0007669"/>
    <property type="project" value="UniProtKB-SubCell"/>
</dbReference>
<dbReference type="InterPro" id="IPR011009">
    <property type="entry name" value="Kinase-like_dom_sf"/>
</dbReference>
<keyword evidence="2" id="KW-0418">Kinase</keyword>